<evidence type="ECO:0000313" key="2">
    <source>
        <dbReference type="Proteomes" id="UP001242368"/>
    </source>
</evidence>
<dbReference type="RefSeq" id="WP_290362707.1">
    <property type="nucleotide sequence ID" value="NZ_JAUFQU010000001.1"/>
</dbReference>
<accession>A0ABT8CTX7</accession>
<proteinExistence type="predicted"/>
<dbReference type="EMBL" id="JAUFQU010000001">
    <property type="protein sequence ID" value="MDN3706645.1"/>
    <property type="molecule type" value="Genomic_DNA"/>
</dbReference>
<organism evidence="1 2">
    <name type="scientific">Paenimyroides ceti</name>
    <dbReference type="NCBI Taxonomy" id="395087"/>
    <lineage>
        <taxon>Bacteria</taxon>
        <taxon>Pseudomonadati</taxon>
        <taxon>Bacteroidota</taxon>
        <taxon>Flavobacteriia</taxon>
        <taxon>Flavobacteriales</taxon>
        <taxon>Flavobacteriaceae</taxon>
        <taxon>Paenimyroides</taxon>
    </lineage>
</organism>
<dbReference type="Proteomes" id="UP001242368">
    <property type="component" value="Unassembled WGS sequence"/>
</dbReference>
<sequence>MKYFLSSLSILLVYLLTWNRDLIAFFVKERQTQQIEDFFSDSLTIGRKGKNKIEISKIRNEDACEVILSFYSREGKNWLLKNRFQFAKDLITDIDPQISDFNNDGYNDITYVSNVAARGANEIRRLLIYDPAKDVLIPIQNSEEYPNMAYNKELNCIDAFLVHGGSSTVFLILEGNQLKEIASVHNDSHRTVYKTDKKGNSILISTDTLNPEDIYMRYKNFDPPEF</sequence>
<gene>
    <name evidence="1" type="ORF">QW060_05810</name>
</gene>
<protein>
    <recommendedName>
        <fullName evidence="3">VCBS repeat-containing protein</fullName>
    </recommendedName>
</protein>
<reference evidence="2" key="1">
    <citation type="journal article" date="2019" name="Int. J. Syst. Evol. Microbiol.">
        <title>The Global Catalogue of Microorganisms (GCM) 10K type strain sequencing project: providing services to taxonomists for standard genome sequencing and annotation.</title>
        <authorList>
            <consortium name="The Broad Institute Genomics Platform"/>
            <consortium name="The Broad Institute Genome Sequencing Center for Infectious Disease"/>
            <person name="Wu L."/>
            <person name="Ma J."/>
        </authorList>
    </citation>
    <scope>NUCLEOTIDE SEQUENCE [LARGE SCALE GENOMIC DNA]</scope>
    <source>
        <strain evidence="2">CECT 7184</strain>
    </source>
</reference>
<evidence type="ECO:0008006" key="3">
    <source>
        <dbReference type="Google" id="ProtNLM"/>
    </source>
</evidence>
<comment type="caution">
    <text evidence="1">The sequence shown here is derived from an EMBL/GenBank/DDBJ whole genome shotgun (WGS) entry which is preliminary data.</text>
</comment>
<keyword evidence="2" id="KW-1185">Reference proteome</keyword>
<evidence type="ECO:0000313" key="1">
    <source>
        <dbReference type="EMBL" id="MDN3706645.1"/>
    </source>
</evidence>
<name>A0ABT8CTX7_9FLAO</name>